<protein>
    <submittedName>
        <fullName evidence="2">Uncharacterized protein</fullName>
    </submittedName>
</protein>
<evidence type="ECO:0000256" key="1">
    <source>
        <dbReference type="SAM" id="SignalP"/>
    </source>
</evidence>
<feature type="signal peptide" evidence="1">
    <location>
        <begin position="1"/>
        <end position="19"/>
    </location>
</feature>
<evidence type="ECO:0000313" key="2">
    <source>
        <dbReference type="EMBL" id="MBC6110592.1"/>
    </source>
</evidence>
<dbReference type="EMBL" id="JACRYL010000007">
    <property type="protein sequence ID" value="MBC6110592.1"/>
    <property type="molecule type" value="Genomic_DNA"/>
</dbReference>
<evidence type="ECO:0000313" key="3">
    <source>
        <dbReference type="Proteomes" id="UP000652755"/>
    </source>
</evidence>
<dbReference type="RefSeq" id="WP_187071066.1">
    <property type="nucleotide sequence ID" value="NZ_JACRYL010000007.1"/>
</dbReference>
<feature type="chain" id="PRO_5045281976" evidence="1">
    <location>
        <begin position="20"/>
        <end position="177"/>
    </location>
</feature>
<name>A0ABR7KR72_9SPHI</name>
<gene>
    <name evidence="2" type="ORF">H7U22_09155</name>
</gene>
<keyword evidence="3" id="KW-1185">Reference proteome</keyword>
<dbReference type="Proteomes" id="UP000652755">
    <property type="component" value="Unassembled WGS sequence"/>
</dbReference>
<sequence>MKLIPLLFLFFILAGNASAQISDAFNRDLEKNRVIKPEKSIRICGPSRAGIIANSPLYVVNDIEDFNLIGFSAIDPKDIESMNVFKYAEVKDKYGDKAKNGVIAIKLKKNVKLLTLDKLLGKLKKRDRNLPIYINSEKLINRDGIYLSQAKIESVKVAEKSSDKIKEERYINILLKP</sequence>
<keyword evidence="1" id="KW-0732">Signal</keyword>
<organism evidence="2 3">
    <name type="scientific">Pedobacter fastidiosus</name>
    <dbReference type="NCBI Taxonomy" id="2765361"/>
    <lineage>
        <taxon>Bacteria</taxon>
        <taxon>Pseudomonadati</taxon>
        <taxon>Bacteroidota</taxon>
        <taxon>Sphingobacteriia</taxon>
        <taxon>Sphingobacteriales</taxon>
        <taxon>Sphingobacteriaceae</taxon>
        <taxon>Pedobacter</taxon>
    </lineage>
</organism>
<accession>A0ABR7KR72</accession>
<proteinExistence type="predicted"/>
<dbReference type="InterPro" id="IPR037066">
    <property type="entry name" value="Plug_dom_sf"/>
</dbReference>
<dbReference type="SUPFAM" id="SSF56935">
    <property type="entry name" value="Porins"/>
    <property type="match status" value="1"/>
</dbReference>
<comment type="caution">
    <text evidence="2">The sequence shown here is derived from an EMBL/GenBank/DDBJ whole genome shotgun (WGS) entry which is preliminary data.</text>
</comment>
<dbReference type="Gene3D" id="2.170.130.10">
    <property type="entry name" value="TonB-dependent receptor, plug domain"/>
    <property type="match status" value="1"/>
</dbReference>
<reference evidence="2 3" key="1">
    <citation type="submission" date="2020-08" db="EMBL/GenBank/DDBJ databases">
        <authorList>
            <person name="Sun Q."/>
            <person name="Inoue M."/>
        </authorList>
    </citation>
    <scope>NUCLEOTIDE SEQUENCE [LARGE SCALE GENOMIC DNA]</scope>
    <source>
        <strain evidence="2 3">CCM 8938</strain>
    </source>
</reference>